<reference evidence="1 2" key="1">
    <citation type="journal article" date="2015" name="Infect. Genet. Evol.">
        <title>Genomic sequences of six botulinum neurotoxin-producing strains representing three clostridial species illustrate the mobility and diversity of botulinum neurotoxin genes.</title>
        <authorList>
            <person name="Smith T.J."/>
            <person name="Hill K.K."/>
            <person name="Xie G."/>
            <person name="Foley B.T."/>
            <person name="Williamson C.H."/>
            <person name="Foster J.T."/>
            <person name="Johnson S.L."/>
            <person name="Chertkov O."/>
            <person name="Teshima H."/>
            <person name="Gibbons H.S."/>
            <person name="Johnsky L.A."/>
            <person name="Karavis M.A."/>
            <person name="Smith L.A."/>
        </authorList>
    </citation>
    <scope>NUCLEOTIDE SEQUENCE [LARGE SCALE GENOMIC DNA]</scope>
    <source>
        <strain evidence="1">Sullivan</strain>
        <plasmid evidence="2">Plasmid pCBJ</plasmid>
    </source>
</reference>
<evidence type="ECO:0000313" key="2">
    <source>
        <dbReference type="Proteomes" id="UP000030635"/>
    </source>
</evidence>
<dbReference type="Proteomes" id="UP000030635">
    <property type="component" value="Plasmid pCBJ"/>
</dbReference>
<evidence type="ECO:0000313" key="1">
    <source>
        <dbReference type="EMBL" id="AIY85211.1"/>
    </source>
</evidence>
<organism evidence="1 2">
    <name type="scientific">Clostridium baratii str. Sullivan</name>
    <dbReference type="NCBI Taxonomy" id="1415775"/>
    <lineage>
        <taxon>Bacteria</taxon>
        <taxon>Bacillati</taxon>
        <taxon>Bacillota</taxon>
        <taxon>Clostridia</taxon>
        <taxon>Eubacteriales</taxon>
        <taxon>Clostridiaceae</taxon>
        <taxon>Clostridium</taxon>
    </lineage>
</organism>
<geneLocation type="plasmid" evidence="1 2">
    <name>pCBJ</name>
</geneLocation>
<dbReference type="KEGG" id="cbv:U729_3134"/>
<accession>A0A0A7G2G6</accession>
<dbReference type="RefSeq" id="WP_040113629.1">
    <property type="nucleotide sequence ID" value="NZ_CP006906.1"/>
</dbReference>
<dbReference type="AlphaFoldDB" id="A0A0A7G2G6"/>
<sequence>MADLKDKIQNNIIKPYLDGIFTTVKASVTSFDSYRNRANIKYRNPKGRGILEAKKVPIQIYSQGIYASTIEEGSMVWVSFENGSPLKPKIVGIIDESYELSTREKMKHILQGGLITREYEKKEPKIKNRINSWISDKSPGYANQVEYVNFDIEKKYLEIAEKLGYYEEKEIGLTHTVNGTTIKITNEGNINIFTAINQGISINTSDNKITITSLNEIFLNSPNVKINTENVNVSARTFKINNKDLI</sequence>
<keyword evidence="1" id="KW-0614">Plasmid</keyword>
<name>A0A0A7G2G6_9CLOT</name>
<protein>
    <submittedName>
        <fullName evidence="1">Uncharacterized protein</fullName>
    </submittedName>
</protein>
<dbReference type="HOGENOM" id="CLU_1127534_0_0_9"/>
<proteinExistence type="predicted"/>
<dbReference type="EMBL" id="CP006906">
    <property type="protein sequence ID" value="AIY85211.1"/>
    <property type="molecule type" value="Genomic_DNA"/>
</dbReference>
<gene>
    <name evidence="1" type="ORF">U729_3134</name>
</gene>
<keyword evidence="2" id="KW-1185">Reference proteome</keyword>